<feature type="transmembrane region" description="Helical" evidence="6">
    <location>
        <begin position="317"/>
        <end position="337"/>
    </location>
</feature>
<dbReference type="InterPro" id="IPR011701">
    <property type="entry name" value="MFS"/>
</dbReference>
<evidence type="ECO:0000313" key="9">
    <source>
        <dbReference type="Proteomes" id="UP000794436"/>
    </source>
</evidence>
<dbReference type="PANTHER" id="PTHR10924:SF6">
    <property type="entry name" value="SOLUTE CARRIER FAMILY 49 MEMBER A3"/>
    <property type="match status" value="1"/>
</dbReference>
<feature type="transmembrane region" description="Helical" evidence="6">
    <location>
        <begin position="166"/>
        <end position="186"/>
    </location>
</feature>
<protein>
    <recommendedName>
        <fullName evidence="7">Major facilitator superfamily (MFS) profile domain-containing protein</fullName>
    </recommendedName>
</protein>
<comment type="caution">
    <text evidence="8">The sequence shown here is derived from an EMBL/GenBank/DDBJ whole genome shotgun (WGS) entry which is preliminary data.</text>
</comment>
<sequence length="494" mass="53956">MEDDGDYGTFMGRQDKHAPLLGAPATNSRKWLMVGILSVLTAVNQGICYSYAPIASIAETRWEQKLHSTELITVYFVSYIPCSFFGSWLMDKKGLRYGVLLGGFLQALGAFVRYFATFSSSVAVEAYVTLFGQVLASIAMPFMVNSPPVLSANWFPPSLRATSTSIAVNANAMGTAFIYITAPFVVHSADSIPAWNLAVAIVAMLSFVVAIFFFRSFPSPTHGEAESVISDVQLHEEYDWTQWANAFLHRGFWHTVVAFSVAECIVNAMSALLGKFLATEGFSKIEIGIIGAAFIVSSLVGSQIISRHVDEQRNHQLALQVCLVLTAVFLAAFKATLSIGDTWVTLGSLMIVGAFLGPLQPIVLELGVECAFPTSEATVAALQQLCGNFLSAILVPGMSVLRRSHTDATGHVPAKYFYATPEWVMVAMLLLTFIIFCFYNGEYKRFNHEAIFSPKSRASSTPSEPALPVVVKPHQPSKQTKKTKSPQNGKQQRL</sequence>
<evidence type="ECO:0000256" key="1">
    <source>
        <dbReference type="ARBA" id="ARBA00004141"/>
    </source>
</evidence>
<feature type="region of interest" description="Disordered" evidence="5">
    <location>
        <begin position="455"/>
        <end position="494"/>
    </location>
</feature>
<dbReference type="GO" id="GO:0022857">
    <property type="term" value="F:transmembrane transporter activity"/>
    <property type="evidence" value="ECO:0007669"/>
    <property type="project" value="InterPro"/>
</dbReference>
<dbReference type="InterPro" id="IPR049680">
    <property type="entry name" value="FLVCR1-2_SLC49-like"/>
</dbReference>
<dbReference type="GO" id="GO:0016020">
    <property type="term" value="C:membrane"/>
    <property type="evidence" value="ECO:0007669"/>
    <property type="project" value="UniProtKB-SubCell"/>
</dbReference>
<reference evidence="8" key="1">
    <citation type="submission" date="2019-03" db="EMBL/GenBank/DDBJ databases">
        <title>Long read genome sequence of the mycoparasitic Pythium oligandrum ATCC 38472 isolated from sugarbeet rhizosphere.</title>
        <authorList>
            <person name="Gaulin E."/>
        </authorList>
    </citation>
    <scope>NUCLEOTIDE SEQUENCE</scope>
    <source>
        <strain evidence="8">ATCC 38472_TT</strain>
    </source>
</reference>
<evidence type="ECO:0000256" key="6">
    <source>
        <dbReference type="SAM" id="Phobius"/>
    </source>
</evidence>
<gene>
    <name evidence="8" type="ORF">Poli38472_004821</name>
</gene>
<feature type="transmembrane region" description="Helical" evidence="6">
    <location>
        <begin position="423"/>
        <end position="441"/>
    </location>
</feature>
<feature type="compositionally biased region" description="Polar residues" evidence="5">
    <location>
        <begin position="485"/>
        <end position="494"/>
    </location>
</feature>
<feature type="transmembrane region" description="Helical" evidence="6">
    <location>
        <begin position="72"/>
        <end position="90"/>
    </location>
</feature>
<evidence type="ECO:0000313" key="8">
    <source>
        <dbReference type="EMBL" id="TMW59752.1"/>
    </source>
</evidence>
<evidence type="ECO:0000256" key="2">
    <source>
        <dbReference type="ARBA" id="ARBA00022692"/>
    </source>
</evidence>
<dbReference type="PANTHER" id="PTHR10924">
    <property type="entry name" value="MAJOR FACILITATOR SUPERFAMILY PROTEIN-RELATED"/>
    <property type="match status" value="1"/>
</dbReference>
<feature type="transmembrane region" description="Helical" evidence="6">
    <location>
        <begin position="97"/>
        <end position="116"/>
    </location>
</feature>
<feature type="transmembrane region" description="Helical" evidence="6">
    <location>
        <begin position="31"/>
        <end position="52"/>
    </location>
</feature>
<feature type="transmembrane region" description="Helical" evidence="6">
    <location>
        <begin position="252"/>
        <end position="273"/>
    </location>
</feature>
<keyword evidence="2 6" id="KW-0812">Transmembrane</keyword>
<feature type="transmembrane region" description="Helical" evidence="6">
    <location>
        <begin position="285"/>
        <end position="305"/>
    </location>
</feature>
<keyword evidence="3 6" id="KW-1133">Transmembrane helix</keyword>
<comment type="subcellular location">
    <subcellularLocation>
        <location evidence="1">Membrane</location>
        <topology evidence="1">Multi-pass membrane protein</topology>
    </subcellularLocation>
</comment>
<evidence type="ECO:0000256" key="4">
    <source>
        <dbReference type="ARBA" id="ARBA00023136"/>
    </source>
</evidence>
<feature type="transmembrane region" description="Helical" evidence="6">
    <location>
        <begin position="122"/>
        <end position="145"/>
    </location>
</feature>
<feature type="domain" description="Major facilitator superfamily (MFS) profile" evidence="7">
    <location>
        <begin position="30"/>
        <end position="444"/>
    </location>
</feature>
<dbReference type="InterPro" id="IPR020846">
    <property type="entry name" value="MFS_dom"/>
</dbReference>
<feature type="transmembrane region" description="Helical" evidence="6">
    <location>
        <begin position="343"/>
        <end position="364"/>
    </location>
</feature>
<dbReference type="InterPro" id="IPR036259">
    <property type="entry name" value="MFS_trans_sf"/>
</dbReference>
<keyword evidence="4 6" id="KW-0472">Membrane</keyword>
<evidence type="ECO:0000256" key="3">
    <source>
        <dbReference type="ARBA" id="ARBA00022989"/>
    </source>
</evidence>
<dbReference type="PROSITE" id="PS50850">
    <property type="entry name" value="MFS"/>
    <property type="match status" value="1"/>
</dbReference>
<dbReference type="AlphaFoldDB" id="A0A8K1CAT4"/>
<dbReference type="Proteomes" id="UP000794436">
    <property type="component" value="Unassembled WGS sequence"/>
</dbReference>
<evidence type="ECO:0000259" key="7">
    <source>
        <dbReference type="PROSITE" id="PS50850"/>
    </source>
</evidence>
<dbReference type="Gene3D" id="1.20.1250.20">
    <property type="entry name" value="MFS general substrate transporter like domains"/>
    <property type="match status" value="1"/>
</dbReference>
<feature type="transmembrane region" description="Helical" evidence="6">
    <location>
        <begin position="192"/>
        <end position="214"/>
    </location>
</feature>
<keyword evidence="9" id="KW-1185">Reference proteome</keyword>
<accession>A0A8K1CAT4</accession>
<dbReference type="SUPFAM" id="SSF103473">
    <property type="entry name" value="MFS general substrate transporter"/>
    <property type="match status" value="1"/>
</dbReference>
<proteinExistence type="predicted"/>
<name>A0A8K1CAT4_PYTOL</name>
<dbReference type="OrthoDB" id="422206at2759"/>
<organism evidence="8 9">
    <name type="scientific">Pythium oligandrum</name>
    <name type="common">Mycoparasitic fungus</name>
    <dbReference type="NCBI Taxonomy" id="41045"/>
    <lineage>
        <taxon>Eukaryota</taxon>
        <taxon>Sar</taxon>
        <taxon>Stramenopiles</taxon>
        <taxon>Oomycota</taxon>
        <taxon>Peronosporomycetes</taxon>
        <taxon>Pythiales</taxon>
        <taxon>Pythiaceae</taxon>
        <taxon>Pythium</taxon>
    </lineage>
</organism>
<evidence type="ECO:0000256" key="5">
    <source>
        <dbReference type="SAM" id="MobiDB-lite"/>
    </source>
</evidence>
<dbReference type="Pfam" id="PF07690">
    <property type="entry name" value="MFS_1"/>
    <property type="match status" value="1"/>
</dbReference>
<dbReference type="EMBL" id="SPLM01000109">
    <property type="protein sequence ID" value="TMW59752.1"/>
    <property type="molecule type" value="Genomic_DNA"/>
</dbReference>